<organism evidence="2 3">
    <name type="scientific">Prorocentrum cordatum</name>
    <dbReference type="NCBI Taxonomy" id="2364126"/>
    <lineage>
        <taxon>Eukaryota</taxon>
        <taxon>Sar</taxon>
        <taxon>Alveolata</taxon>
        <taxon>Dinophyceae</taxon>
        <taxon>Prorocentrales</taxon>
        <taxon>Prorocentraceae</taxon>
        <taxon>Prorocentrum</taxon>
    </lineage>
</organism>
<sequence>MVRMFLDSRTRLDAVCVPAPPGLYFPSRGCSEARSSKDRRLRLHTARSVHFGKLERLQESVEENEDLFEDADGTMWQESKHEEHEMSVKAAKATYRWPDTNQLSEKDASEGTQKELAGIDIDANSSLTESAQDRYSATSNLITIPSNVRSSQEEKTFKETSEDMAKARVEKADQSTIDGHDMSQLSKKENSEDTRKELEDIDIDANIIPNESARGKYVVESNRKTEQDRAADETNTANIEAKHGLDNYSSNERTEDGGNEKIGKAVQAKNDGLDKNQLSEKDSFEGTLGELEDIVNPTMLDNRHVVGMIYDELVSMAQEGAETP</sequence>
<keyword evidence="3" id="KW-1185">Reference proteome</keyword>
<gene>
    <name evidence="2" type="ORF">PCOR1329_LOCUS83401</name>
</gene>
<evidence type="ECO:0000313" key="3">
    <source>
        <dbReference type="Proteomes" id="UP001189429"/>
    </source>
</evidence>
<proteinExistence type="predicted"/>
<reference evidence="2" key="1">
    <citation type="submission" date="2023-10" db="EMBL/GenBank/DDBJ databases">
        <authorList>
            <person name="Chen Y."/>
            <person name="Shah S."/>
            <person name="Dougan E. K."/>
            <person name="Thang M."/>
            <person name="Chan C."/>
        </authorList>
    </citation>
    <scope>NUCLEOTIDE SEQUENCE [LARGE SCALE GENOMIC DNA]</scope>
</reference>
<feature type="region of interest" description="Disordered" evidence="1">
    <location>
        <begin position="220"/>
        <end position="242"/>
    </location>
</feature>
<dbReference type="SUPFAM" id="SSF100934">
    <property type="entry name" value="Heat shock protein 70kD (HSP70), C-terminal subdomain"/>
    <property type="match status" value="1"/>
</dbReference>
<comment type="caution">
    <text evidence="2">The sequence shown here is derived from an EMBL/GenBank/DDBJ whole genome shotgun (WGS) entry which is preliminary data.</text>
</comment>
<evidence type="ECO:0000313" key="2">
    <source>
        <dbReference type="EMBL" id="CAK0908806.1"/>
    </source>
</evidence>
<feature type="compositionally biased region" description="Basic and acidic residues" evidence="1">
    <location>
        <begin position="151"/>
        <end position="196"/>
    </location>
</feature>
<protein>
    <submittedName>
        <fullName evidence="2">Uncharacterized protein</fullName>
    </submittedName>
</protein>
<name>A0ABN9YCZ1_9DINO</name>
<dbReference type="EMBL" id="CAUYUJ010022082">
    <property type="protein sequence ID" value="CAK0908806.1"/>
    <property type="molecule type" value="Genomic_DNA"/>
</dbReference>
<dbReference type="Gene3D" id="1.20.1270.10">
    <property type="match status" value="1"/>
</dbReference>
<feature type="compositionally biased region" description="Basic and acidic residues" evidence="1">
    <location>
        <begin position="221"/>
        <end position="232"/>
    </location>
</feature>
<accession>A0ABN9YCZ1</accession>
<dbReference type="Proteomes" id="UP001189429">
    <property type="component" value="Unassembled WGS sequence"/>
</dbReference>
<feature type="region of interest" description="Disordered" evidence="1">
    <location>
        <begin position="147"/>
        <end position="196"/>
    </location>
</feature>
<evidence type="ECO:0000256" key="1">
    <source>
        <dbReference type="SAM" id="MobiDB-lite"/>
    </source>
</evidence>
<dbReference type="InterPro" id="IPR029048">
    <property type="entry name" value="HSP70_C_sf"/>
</dbReference>